<dbReference type="AlphaFoldDB" id="A0A4R6IP28"/>
<evidence type="ECO:0000259" key="7">
    <source>
        <dbReference type="Pfam" id="PF07980"/>
    </source>
</evidence>
<evidence type="ECO:0000256" key="6">
    <source>
        <dbReference type="SAM" id="SignalP"/>
    </source>
</evidence>
<dbReference type="Pfam" id="PF14322">
    <property type="entry name" value="SusD-like_3"/>
    <property type="match status" value="1"/>
</dbReference>
<dbReference type="SUPFAM" id="SSF48452">
    <property type="entry name" value="TPR-like"/>
    <property type="match status" value="1"/>
</dbReference>
<dbReference type="Proteomes" id="UP000295499">
    <property type="component" value="Unassembled WGS sequence"/>
</dbReference>
<protein>
    <submittedName>
        <fullName evidence="9">Putative outer membrane starch-binding protein</fullName>
    </submittedName>
</protein>
<feature type="domain" description="SusD-like N-terminal" evidence="8">
    <location>
        <begin position="32"/>
        <end position="239"/>
    </location>
</feature>
<dbReference type="Pfam" id="PF07980">
    <property type="entry name" value="SusD_RagB"/>
    <property type="match status" value="1"/>
</dbReference>
<dbReference type="InterPro" id="IPR033985">
    <property type="entry name" value="SusD-like_N"/>
</dbReference>
<accession>A0A4R6IP28</accession>
<evidence type="ECO:0000256" key="4">
    <source>
        <dbReference type="ARBA" id="ARBA00023136"/>
    </source>
</evidence>
<evidence type="ECO:0000259" key="8">
    <source>
        <dbReference type="Pfam" id="PF14322"/>
    </source>
</evidence>
<evidence type="ECO:0000313" key="9">
    <source>
        <dbReference type="EMBL" id="TDO24003.1"/>
    </source>
</evidence>
<name>A0A4R6IP28_9SPHI</name>
<dbReference type="PROSITE" id="PS51257">
    <property type="entry name" value="PROKAR_LIPOPROTEIN"/>
    <property type="match status" value="1"/>
</dbReference>
<feature type="domain" description="RagB/SusD" evidence="7">
    <location>
        <begin position="394"/>
        <end position="599"/>
    </location>
</feature>
<evidence type="ECO:0000256" key="2">
    <source>
        <dbReference type="ARBA" id="ARBA00006275"/>
    </source>
</evidence>
<keyword evidence="3 6" id="KW-0732">Signal</keyword>
<dbReference type="EMBL" id="SNWM01000001">
    <property type="protein sequence ID" value="TDO24003.1"/>
    <property type="molecule type" value="Genomic_DNA"/>
</dbReference>
<keyword evidence="10" id="KW-1185">Reference proteome</keyword>
<evidence type="ECO:0000313" key="10">
    <source>
        <dbReference type="Proteomes" id="UP000295499"/>
    </source>
</evidence>
<dbReference type="Gene3D" id="1.25.40.390">
    <property type="match status" value="1"/>
</dbReference>
<dbReference type="RefSeq" id="WP_133551624.1">
    <property type="nucleotide sequence ID" value="NZ_SNWM01000001.1"/>
</dbReference>
<evidence type="ECO:0000256" key="3">
    <source>
        <dbReference type="ARBA" id="ARBA00022729"/>
    </source>
</evidence>
<comment type="similarity">
    <text evidence="2">Belongs to the SusD family.</text>
</comment>
<keyword evidence="4" id="KW-0472">Membrane</keyword>
<comment type="caution">
    <text evidence="9">The sequence shown here is derived from an EMBL/GenBank/DDBJ whole genome shotgun (WGS) entry which is preliminary data.</text>
</comment>
<sequence length="599" mass="66951">MYKKIYIAILMLAVLSSCKKDPDNVGPTDAYSTSNYPKTINDLQSILSPGYSNLRSLALYGFELMPKAMANSTHTSNGAYGDLVWTEWMSNNLSVNNTFSANAWSALYTGVKNCNVTLQAADFFEKNYATAGDKQNIDYIRGQALFLRAFYYFQLECFYGESYIKGTTGGDKMGVPIYETLPANLEAAQKPRAKAREVWDFIQKDLKQSAVLLKGKVWTGNDLGRVSEWAAKGLLGKSYVFTEDWTNARPVLLDVIQNSGKTLMAYDKYRDAFNGNSANEFNEESLFELNVDKDPMGDYGIYGSTPNATTLNGMIWSPNVLGADGTEIAAHGLGYTGNGDIHDQNIKRFGYPLGYYTLVNNPNFNTAKSASYSNPAKVMDPAYKAQALAVRANKLADPRLFVNTVQPWLDSLKFDGANWAPVSKPPYLASNVNTYGWGYRKYAALDYRIETVQADAWNWYFLRMADIYLLYAEASKGAGDQGTALEYLNKVKRRAYSLPINSPSAIDYTSLTGQTKAINDPVLGNNPLYYERWAELFNEGQWWFDICRWKLGKSEAAYFGSTLTVSALQFNENKAYSWPIPQDEFNSNAKIAGQQNPGY</sequence>
<evidence type="ECO:0000256" key="1">
    <source>
        <dbReference type="ARBA" id="ARBA00004442"/>
    </source>
</evidence>
<proteinExistence type="inferred from homology"/>
<reference evidence="9 10" key="1">
    <citation type="submission" date="2019-03" db="EMBL/GenBank/DDBJ databases">
        <title>Genomic Encyclopedia of Archaeal and Bacterial Type Strains, Phase II (KMG-II): from individual species to whole genera.</title>
        <authorList>
            <person name="Goeker M."/>
        </authorList>
    </citation>
    <scope>NUCLEOTIDE SEQUENCE [LARGE SCALE GENOMIC DNA]</scope>
    <source>
        <strain evidence="9 10">DSM 19034</strain>
    </source>
</reference>
<keyword evidence="5" id="KW-0998">Cell outer membrane</keyword>
<dbReference type="InterPro" id="IPR012944">
    <property type="entry name" value="SusD_RagB_dom"/>
</dbReference>
<dbReference type="GO" id="GO:0009279">
    <property type="term" value="C:cell outer membrane"/>
    <property type="evidence" value="ECO:0007669"/>
    <property type="project" value="UniProtKB-SubCell"/>
</dbReference>
<dbReference type="OrthoDB" id="973538at2"/>
<organism evidence="9 10">
    <name type="scientific">Pedobacter duraquae</name>
    <dbReference type="NCBI Taxonomy" id="425511"/>
    <lineage>
        <taxon>Bacteria</taxon>
        <taxon>Pseudomonadati</taxon>
        <taxon>Bacteroidota</taxon>
        <taxon>Sphingobacteriia</taxon>
        <taxon>Sphingobacteriales</taxon>
        <taxon>Sphingobacteriaceae</taxon>
        <taxon>Pedobacter</taxon>
    </lineage>
</organism>
<dbReference type="InterPro" id="IPR011990">
    <property type="entry name" value="TPR-like_helical_dom_sf"/>
</dbReference>
<feature type="chain" id="PRO_5020374936" evidence="6">
    <location>
        <begin position="20"/>
        <end position="599"/>
    </location>
</feature>
<gene>
    <name evidence="9" type="ORF">CLV32_0290</name>
</gene>
<feature type="signal peptide" evidence="6">
    <location>
        <begin position="1"/>
        <end position="19"/>
    </location>
</feature>
<comment type="subcellular location">
    <subcellularLocation>
        <location evidence="1">Cell outer membrane</location>
    </subcellularLocation>
</comment>
<evidence type="ECO:0000256" key="5">
    <source>
        <dbReference type="ARBA" id="ARBA00023237"/>
    </source>
</evidence>